<dbReference type="Proteomes" id="UP000188320">
    <property type="component" value="Unassembled WGS sequence"/>
</dbReference>
<dbReference type="AlphaFoldDB" id="A0A1R1PBP9"/>
<reference evidence="2" key="1">
    <citation type="submission" date="2017-01" db="EMBL/GenBank/DDBJ databases">
        <authorList>
            <person name="Wang Y."/>
            <person name="White M."/>
            <person name="Kvist S."/>
            <person name="Moncalvo J.-M."/>
        </authorList>
    </citation>
    <scope>NUCLEOTIDE SEQUENCE [LARGE SCALE GENOMIC DNA]</scope>
    <source>
        <strain evidence="2">COL-18-3</strain>
    </source>
</reference>
<evidence type="ECO:0000313" key="1">
    <source>
        <dbReference type="EMBL" id="OMH78394.1"/>
    </source>
</evidence>
<feature type="non-terminal residue" evidence="1">
    <location>
        <position position="37"/>
    </location>
</feature>
<proteinExistence type="predicted"/>
<evidence type="ECO:0000313" key="2">
    <source>
        <dbReference type="Proteomes" id="UP000188320"/>
    </source>
</evidence>
<protein>
    <submittedName>
        <fullName evidence="1">Uncharacterized protein</fullName>
    </submittedName>
</protein>
<comment type="caution">
    <text evidence="1">The sequence shown here is derived from an EMBL/GenBank/DDBJ whole genome shotgun (WGS) entry which is preliminary data.</text>
</comment>
<keyword evidence="2" id="KW-1185">Reference proteome</keyword>
<accession>A0A1R1PBP9</accession>
<sequence>MQLQSHFKNVCIIPVTNTYRYVIRVCRCPEFESSCLQ</sequence>
<name>A0A1R1PBP9_ZANCU</name>
<gene>
    <name evidence="1" type="ORF">AX774_g8217</name>
</gene>
<organism evidence="1 2">
    <name type="scientific">Zancudomyces culisetae</name>
    <name type="common">Gut fungus</name>
    <name type="synonym">Smittium culisetae</name>
    <dbReference type="NCBI Taxonomy" id="1213189"/>
    <lineage>
        <taxon>Eukaryota</taxon>
        <taxon>Fungi</taxon>
        <taxon>Fungi incertae sedis</taxon>
        <taxon>Zoopagomycota</taxon>
        <taxon>Kickxellomycotina</taxon>
        <taxon>Harpellomycetes</taxon>
        <taxon>Harpellales</taxon>
        <taxon>Legeriomycetaceae</taxon>
        <taxon>Zancudomyces</taxon>
    </lineage>
</organism>
<dbReference type="EMBL" id="LSSK01001942">
    <property type="protein sequence ID" value="OMH78394.1"/>
    <property type="molecule type" value="Genomic_DNA"/>
</dbReference>